<comment type="subcellular location">
    <subcellularLocation>
        <location evidence="1">Nucleus</location>
    </subcellularLocation>
</comment>
<keyword evidence="3" id="KW-0227">DNA damage</keyword>
<dbReference type="GO" id="GO:0006303">
    <property type="term" value="P:double-strand break repair via nonhomologous end joining"/>
    <property type="evidence" value="ECO:0007669"/>
    <property type="project" value="InterPro"/>
</dbReference>
<feature type="region of interest" description="Disordered" evidence="6">
    <location>
        <begin position="229"/>
        <end position="309"/>
    </location>
</feature>
<protein>
    <recommendedName>
        <fullName evidence="7">BRCT domain-containing protein</fullName>
    </recommendedName>
</protein>
<dbReference type="PROSITE" id="PS50172">
    <property type="entry name" value="BRCT"/>
    <property type="match status" value="2"/>
</dbReference>
<evidence type="ECO:0000313" key="9">
    <source>
        <dbReference type="Proteomes" id="UP001367676"/>
    </source>
</evidence>
<evidence type="ECO:0000256" key="4">
    <source>
        <dbReference type="ARBA" id="ARBA00023204"/>
    </source>
</evidence>
<reference evidence="8 9" key="1">
    <citation type="submission" date="2024-03" db="EMBL/GenBank/DDBJ databases">
        <title>Adaptation during the transition from Ophiocordyceps entomopathogen to insect associate is accompanied by gene loss and intensified selection.</title>
        <authorList>
            <person name="Ward C.M."/>
            <person name="Onetto C.A."/>
            <person name="Borneman A.R."/>
        </authorList>
    </citation>
    <scope>NUCLEOTIDE SEQUENCE [LARGE SCALE GENOMIC DNA]</scope>
    <source>
        <strain evidence="8">AWRI1</strain>
        <tissue evidence="8">Single Adult Female</tissue>
    </source>
</reference>
<keyword evidence="9" id="KW-1185">Reference proteome</keyword>
<dbReference type="InterPro" id="IPR002706">
    <property type="entry name" value="Xrcc1_N"/>
</dbReference>
<dbReference type="GO" id="GO:0000012">
    <property type="term" value="P:single strand break repair"/>
    <property type="evidence" value="ECO:0007669"/>
    <property type="project" value="InterPro"/>
</dbReference>
<dbReference type="GO" id="GO:0006284">
    <property type="term" value="P:base-excision repair"/>
    <property type="evidence" value="ECO:0007669"/>
    <property type="project" value="InterPro"/>
</dbReference>
<feature type="region of interest" description="Disordered" evidence="6">
    <location>
        <begin position="423"/>
        <end position="456"/>
    </location>
</feature>
<gene>
    <name evidence="8" type="ORF">V9T40_014171</name>
</gene>
<accession>A0AAN9TC72</accession>
<organism evidence="8 9">
    <name type="scientific">Parthenolecanium corni</name>
    <dbReference type="NCBI Taxonomy" id="536013"/>
    <lineage>
        <taxon>Eukaryota</taxon>
        <taxon>Metazoa</taxon>
        <taxon>Ecdysozoa</taxon>
        <taxon>Arthropoda</taxon>
        <taxon>Hexapoda</taxon>
        <taxon>Insecta</taxon>
        <taxon>Pterygota</taxon>
        <taxon>Neoptera</taxon>
        <taxon>Paraneoptera</taxon>
        <taxon>Hemiptera</taxon>
        <taxon>Sternorrhyncha</taxon>
        <taxon>Coccoidea</taxon>
        <taxon>Coccidae</taxon>
        <taxon>Parthenolecanium</taxon>
    </lineage>
</organism>
<dbReference type="EMBL" id="JBBCAQ010000033">
    <property type="protein sequence ID" value="KAK7582726.1"/>
    <property type="molecule type" value="Genomic_DNA"/>
</dbReference>
<evidence type="ECO:0000259" key="7">
    <source>
        <dbReference type="PROSITE" id="PS50172"/>
    </source>
</evidence>
<name>A0AAN9TC72_9HEMI</name>
<dbReference type="Pfam" id="PF01834">
    <property type="entry name" value="XRCC1_N"/>
    <property type="match status" value="1"/>
</dbReference>
<dbReference type="PANTHER" id="PTHR11370">
    <property type="entry name" value="DNA-REPAIR PROTEIN XRCC1"/>
    <property type="match status" value="1"/>
</dbReference>
<dbReference type="Gene3D" id="3.40.50.10190">
    <property type="entry name" value="BRCT domain"/>
    <property type="match status" value="2"/>
</dbReference>
<keyword evidence="5" id="KW-0539">Nucleus</keyword>
<dbReference type="SUPFAM" id="SSF49785">
    <property type="entry name" value="Galactose-binding domain-like"/>
    <property type="match status" value="1"/>
</dbReference>
<keyword evidence="4" id="KW-0234">DNA repair</keyword>
<dbReference type="InterPro" id="IPR036420">
    <property type="entry name" value="BRCT_dom_sf"/>
</dbReference>
<feature type="compositionally biased region" description="Basic and acidic residues" evidence="6">
    <location>
        <begin position="239"/>
        <end position="252"/>
    </location>
</feature>
<comment type="caution">
    <text evidence="8">The sequence shown here is derived from an EMBL/GenBank/DDBJ whole genome shotgun (WGS) entry which is preliminary data.</text>
</comment>
<sequence length="576" mass="65038">MSLVQFSRIISVSSEDLKHPASNLLKHEISGCWRCKDPGEKQAVIILQLEKLCRIQSITIGNENSAFVELLVGKSAVPDVFEVLRVASVLMSVQDAKNDCNKNVVRFFKLDEFTESVANQSWDRLKIICSQPFNKHTQYGLSFVKLNGKFDSSENIAVSPEKKTSLGKFALKKEEKSEDQPKIGSFFARRNDIDDSMSTAAAIRAASKEPTDSVNSSASKRLSDVLQDLKESKRKRKHDQVPDARPSDDGRRSTTGPLMYVDPLSDDDTNNLPKKKKEAKPEKSPAPKNINSTKKLEDDKKSNDSKDKFSVARKPFNRLLEDVTFVISGYQNPLRAELRSKAVQMGAKYKANWDSTCTHLICAFANTPKSNQVKGSAWIVKKEWIEDCNKLRKRLKCAGYKLDKNDTFCGAFDEEFWEEKSEKKALPATSPQRKPVKPQKQNNSIVKAEATPGSSKDASIATSIYDVDTDVDSDHENSTINKFHDDISLKILPDFFDKKTFYLGTDLVSPLAESLTRYIIAYKGNILDDVDNVNFIISEDTRYKENISEIPVILPDWIWECNDRKSLIPIEHFLIE</sequence>
<dbReference type="GO" id="GO:0003684">
    <property type="term" value="F:damaged DNA binding"/>
    <property type="evidence" value="ECO:0007669"/>
    <property type="project" value="InterPro"/>
</dbReference>
<evidence type="ECO:0000256" key="1">
    <source>
        <dbReference type="ARBA" id="ARBA00004123"/>
    </source>
</evidence>
<dbReference type="Pfam" id="PF16589">
    <property type="entry name" value="BRCT_2"/>
    <property type="match status" value="1"/>
</dbReference>
<dbReference type="AlphaFoldDB" id="A0AAN9TC72"/>
<dbReference type="CDD" id="cd17725">
    <property type="entry name" value="BRCT_XRCC1_rpt1"/>
    <property type="match status" value="1"/>
</dbReference>
<dbReference type="SUPFAM" id="SSF52113">
    <property type="entry name" value="BRCT domain"/>
    <property type="match status" value="2"/>
</dbReference>
<dbReference type="InterPro" id="IPR045080">
    <property type="entry name" value="BRCT_XRCC1_rpt1"/>
</dbReference>
<dbReference type="FunFam" id="3.40.50.10190:FF:000008">
    <property type="entry name" value="X-ray repair cross complementing 1"/>
    <property type="match status" value="1"/>
</dbReference>
<dbReference type="Gene3D" id="2.60.120.260">
    <property type="entry name" value="Galactose-binding domain-like"/>
    <property type="match status" value="1"/>
</dbReference>
<feature type="compositionally biased region" description="Basic and acidic residues" evidence="6">
    <location>
        <begin position="294"/>
        <end position="309"/>
    </location>
</feature>
<proteinExistence type="predicted"/>
<dbReference type="GO" id="GO:0005634">
    <property type="term" value="C:nucleus"/>
    <property type="evidence" value="ECO:0007669"/>
    <property type="project" value="UniProtKB-SubCell"/>
</dbReference>
<dbReference type="InterPro" id="IPR001357">
    <property type="entry name" value="BRCT_dom"/>
</dbReference>
<evidence type="ECO:0000256" key="5">
    <source>
        <dbReference type="ARBA" id="ARBA00023242"/>
    </source>
</evidence>
<dbReference type="Pfam" id="PF00533">
    <property type="entry name" value="BRCT"/>
    <property type="match status" value="1"/>
</dbReference>
<feature type="domain" description="BRCT" evidence="7">
    <location>
        <begin position="315"/>
        <end position="402"/>
    </location>
</feature>
<keyword evidence="2" id="KW-0677">Repeat</keyword>
<dbReference type="SMART" id="SM00292">
    <property type="entry name" value="BRCT"/>
    <property type="match status" value="2"/>
</dbReference>
<evidence type="ECO:0000256" key="2">
    <source>
        <dbReference type="ARBA" id="ARBA00022737"/>
    </source>
</evidence>
<evidence type="ECO:0000256" key="6">
    <source>
        <dbReference type="SAM" id="MobiDB-lite"/>
    </source>
</evidence>
<dbReference type="Proteomes" id="UP001367676">
    <property type="component" value="Unassembled WGS sequence"/>
</dbReference>
<dbReference type="InterPro" id="IPR008979">
    <property type="entry name" value="Galactose-bd-like_sf"/>
</dbReference>
<dbReference type="FunFam" id="2.60.120.260:FF:000025">
    <property type="entry name" value="DNA repair protein XRCC1 isoform X1"/>
    <property type="match status" value="1"/>
</dbReference>
<feature type="domain" description="BRCT" evidence="7">
    <location>
        <begin position="491"/>
        <end position="575"/>
    </location>
</feature>
<dbReference type="PANTHER" id="PTHR11370:SF5">
    <property type="entry name" value="DNA REPAIR PROTEIN XRCC1"/>
    <property type="match status" value="1"/>
</dbReference>
<evidence type="ECO:0000256" key="3">
    <source>
        <dbReference type="ARBA" id="ARBA00022763"/>
    </source>
</evidence>
<evidence type="ECO:0000313" key="8">
    <source>
        <dbReference type="EMBL" id="KAK7582726.1"/>
    </source>
</evidence>